<sequence length="151" mass="16526">MKIRQQQAPGLELVRRVEEQKPALRSAAGGPGESLANWRRLEESVAALGQAEEQAEAMDYVCEVWQAIAAARARLTTLPPARAWQILLWPFRRELAALAADEPNAEELAPAMPPGAAEPQSLSPDEQADSRAGEETAASWTQGPPRPRLRR</sequence>
<gene>
    <name evidence="2" type="ORF">KTA_11940</name>
</gene>
<protein>
    <submittedName>
        <fullName evidence="2">Uncharacterized protein</fullName>
    </submittedName>
</protein>
<name>A0A455T3D7_9CHLR</name>
<evidence type="ECO:0000256" key="1">
    <source>
        <dbReference type="SAM" id="MobiDB-lite"/>
    </source>
</evidence>
<organism evidence="2">
    <name type="scientific">Thermogemmatispora argillosa</name>
    <dbReference type="NCBI Taxonomy" id="2045280"/>
    <lineage>
        <taxon>Bacteria</taxon>
        <taxon>Bacillati</taxon>
        <taxon>Chloroflexota</taxon>
        <taxon>Ktedonobacteria</taxon>
        <taxon>Thermogemmatisporales</taxon>
        <taxon>Thermogemmatisporaceae</taxon>
        <taxon>Thermogemmatispora</taxon>
    </lineage>
</organism>
<reference evidence="2" key="1">
    <citation type="submission" date="2018-12" db="EMBL/GenBank/DDBJ databases">
        <title>Novel natural products biosynthetic potential of the class Ktedonobacteria.</title>
        <authorList>
            <person name="Zheng Y."/>
            <person name="Saitou A."/>
            <person name="Wang C.M."/>
            <person name="Toyoda A."/>
            <person name="Minakuchi Y."/>
            <person name="Sekiguchi Y."/>
            <person name="Ueda K."/>
            <person name="Takano H."/>
            <person name="Sakai Y."/>
            <person name="Yokota A."/>
            <person name="Yabe S."/>
        </authorList>
    </citation>
    <scope>NUCLEOTIDE SEQUENCE</scope>
    <source>
        <strain evidence="2">A3-2</strain>
    </source>
</reference>
<proteinExistence type="predicted"/>
<accession>A0A455T3D7</accession>
<dbReference type="AlphaFoldDB" id="A0A455T3D7"/>
<feature type="region of interest" description="Disordered" evidence="1">
    <location>
        <begin position="102"/>
        <end position="151"/>
    </location>
</feature>
<evidence type="ECO:0000313" key="2">
    <source>
        <dbReference type="EMBL" id="BBH92995.1"/>
    </source>
</evidence>
<dbReference type="EMBL" id="AP019377">
    <property type="protein sequence ID" value="BBH92995.1"/>
    <property type="molecule type" value="Genomic_DNA"/>
</dbReference>